<evidence type="ECO:0000313" key="3">
    <source>
        <dbReference type="Proteomes" id="UP000250918"/>
    </source>
</evidence>
<dbReference type="InterPro" id="IPR011990">
    <property type="entry name" value="TPR-like_helical_dom_sf"/>
</dbReference>
<gene>
    <name evidence="2" type="ORF">C3F09_10240</name>
</gene>
<dbReference type="AlphaFoldDB" id="A0A855X4C0"/>
<dbReference type="Pfam" id="PF09976">
    <property type="entry name" value="TPR_21"/>
    <property type="match status" value="1"/>
</dbReference>
<sequence length="224" mass="25020">MFVDPKVAEYFSSEAVLYKVNGDIDTAVARRFCVSGFPTLVMLGSDGNEIDRVAGYLPPDEFLQTFRDYGKGIGTLASMVGKAKDSVDRNLYMQIAEKYKYGCDKAAAVEWYGKVIAAGKPTDSLSGVSRMELADILRRAKKYDSAVLAYQKVAKDFKKTSFASDADWYLGDVYRRMKDTAKAIKAFETWMTKYPKADTSEVSYTKGLIEKLKNPPAPKPEEKK</sequence>
<protein>
    <recommendedName>
        <fullName evidence="1">Ancillary SecYEG translocon subunit/Cell division coordinator CpoB TPR domain-containing protein</fullName>
    </recommendedName>
</protein>
<name>A0A855X4C0_9BACT</name>
<dbReference type="InterPro" id="IPR018704">
    <property type="entry name" value="SecYEG/CpoB_TPR"/>
</dbReference>
<dbReference type="EMBL" id="PQAP01000167">
    <property type="protein sequence ID" value="PWB69676.1"/>
    <property type="molecule type" value="Genomic_DNA"/>
</dbReference>
<evidence type="ECO:0000259" key="1">
    <source>
        <dbReference type="Pfam" id="PF09976"/>
    </source>
</evidence>
<accession>A0A855X4C0</accession>
<dbReference type="Proteomes" id="UP000250918">
    <property type="component" value="Unassembled WGS sequence"/>
</dbReference>
<comment type="caution">
    <text evidence="2">The sequence shown here is derived from an EMBL/GenBank/DDBJ whole genome shotgun (WGS) entry which is preliminary data.</text>
</comment>
<feature type="domain" description="Ancillary SecYEG translocon subunit/Cell division coordinator CpoB TPR" evidence="1">
    <location>
        <begin position="97"/>
        <end position="198"/>
    </location>
</feature>
<evidence type="ECO:0000313" key="2">
    <source>
        <dbReference type="EMBL" id="PWB69676.1"/>
    </source>
</evidence>
<proteinExistence type="predicted"/>
<dbReference type="InterPro" id="IPR036249">
    <property type="entry name" value="Thioredoxin-like_sf"/>
</dbReference>
<dbReference type="SUPFAM" id="SSF52833">
    <property type="entry name" value="Thioredoxin-like"/>
    <property type="match status" value="1"/>
</dbReference>
<dbReference type="SUPFAM" id="SSF48452">
    <property type="entry name" value="TPR-like"/>
    <property type="match status" value="1"/>
</dbReference>
<dbReference type="Gene3D" id="1.25.40.10">
    <property type="entry name" value="Tetratricopeptide repeat domain"/>
    <property type="match status" value="1"/>
</dbReference>
<organism evidence="2 3">
    <name type="scientific">candidate division GN15 bacterium</name>
    <dbReference type="NCBI Taxonomy" id="2072418"/>
    <lineage>
        <taxon>Bacteria</taxon>
        <taxon>candidate division GN15</taxon>
    </lineage>
</organism>
<reference evidence="2 3" key="1">
    <citation type="journal article" date="2018" name="ISME J.">
        <title>A methanotrophic archaeon couples anaerobic oxidation of methane to Fe(III) reduction.</title>
        <authorList>
            <person name="Cai C."/>
            <person name="Leu A.O."/>
            <person name="Xie G.J."/>
            <person name="Guo J."/>
            <person name="Feng Y."/>
            <person name="Zhao J.X."/>
            <person name="Tyson G.W."/>
            <person name="Yuan Z."/>
            <person name="Hu S."/>
        </authorList>
    </citation>
    <scope>NUCLEOTIDE SEQUENCE [LARGE SCALE GENOMIC DNA]</scope>
    <source>
        <strain evidence="2">FeB_12</strain>
    </source>
</reference>
<dbReference type="Gene3D" id="3.40.30.10">
    <property type="entry name" value="Glutaredoxin"/>
    <property type="match status" value="1"/>
</dbReference>